<organism evidence="2 3">
    <name type="scientific">Rhizophagus clarus</name>
    <dbReference type="NCBI Taxonomy" id="94130"/>
    <lineage>
        <taxon>Eukaryota</taxon>
        <taxon>Fungi</taxon>
        <taxon>Fungi incertae sedis</taxon>
        <taxon>Mucoromycota</taxon>
        <taxon>Glomeromycotina</taxon>
        <taxon>Glomeromycetes</taxon>
        <taxon>Glomerales</taxon>
        <taxon>Glomeraceae</taxon>
        <taxon>Rhizophagus</taxon>
    </lineage>
</organism>
<accession>A0A8H3M0H9</accession>
<feature type="transmembrane region" description="Helical" evidence="1">
    <location>
        <begin position="40"/>
        <end position="63"/>
    </location>
</feature>
<dbReference type="Proteomes" id="UP000615446">
    <property type="component" value="Unassembled WGS sequence"/>
</dbReference>
<dbReference type="AlphaFoldDB" id="A0A8H3M0H9"/>
<evidence type="ECO:0000256" key="1">
    <source>
        <dbReference type="SAM" id="Phobius"/>
    </source>
</evidence>
<reference evidence="2" key="1">
    <citation type="submission" date="2019-10" db="EMBL/GenBank/DDBJ databases">
        <title>Conservation and host-specific expression of non-tandemly repeated heterogenous ribosome RNA gene in arbuscular mycorrhizal fungi.</title>
        <authorList>
            <person name="Maeda T."/>
            <person name="Kobayashi Y."/>
            <person name="Nakagawa T."/>
            <person name="Ezawa T."/>
            <person name="Yamaguchi K."/>
            <person name="Bino T."/>
            <person name="Nishimoto Y."/>
            <person name="Shigenobu S."/>
            <person name="Kawaguchi M."/>
        </authorList>
    </citation>
    <scope>NUCLEOTIDE SEQUENCE</scope>
    <source>
        <strain evidence="2">HR1</strain>
    </source>
</reference>
<keyword evidence="1" id="KW-0472">Membrane</keyword>
<comment type="caution">
    <text evidence="2">The sequence shown here is derived from an EMBL/GenBank/DDBJ whole genome shotgun (WGS) entry which is preliminary data.</text>
</comment>
<gene>
    <name evidence="2" type="ORF">RCL2_002495800</name>
</gene>
<proteinExistence type="predicted"/>
<evidence type="ECO:0000313" key="2">
    <source>
        <dbReference type="EMBL" id="GES98408.1"/>
    </source>
</evidence>
<evidence type="ECO:0000313" key="3">
    <source>
        <dbReference type="Proteomes" id="UP000615446"/>
    </source>
</evidence>
<protein>
    <recommendedName>
        <fullName evidence="4">Transmembrane protein</fullName>
    </recommendedName>
</protein>
<dbReference type="EMBL" id="BLAL01000268">
    <property type="protein sequence ID" value="GES98408.1"/>
    <property type="molecule type" value="Genomic_DNA"/>
</dbReference>
<name>A0A8H3M0H9_9GLOM</name>
<evidence type="ECO:0008006" key="4">
    <source>
        <dbReference type="Google" id="ProtNLM"/>
    </source>
</evidence>
<sequence>MKLNKIKDLNLIKWQQKKRHFLIAVIQIKRLFRSKLADKINYVTLLFFFCYDSFFIFTPIISCERKTRIIRKKSTLSLDINFTSVKLNGILE</sequence>
<keyword evidence="1" id="KW-1133">Transmembrane helix</keyword>
<keyword evidence="1" id="KW-0812">Transmembrane</keyword>